<dbReference type="PIRSF" id="PIRSF028431">
    <property type="entry name" value="UCP028431"/>
    <property type="match status" value="1"/>
</dbReference>
<proteinExistence type="predicted"/>
<dbReference type="Gene3D" id="1.50.10.140">
    <property type="match status" value="1"/>
</dbReference>
<dbReference type="Pfam" id="PF10091">
    <property type="entry name" value="Glycoamylase"/>
    <property type="match status" value="1"/>
</dbReference>
<accession>A0A7X8SPR0</accession>
<name>A0A7X8SPR0_9BACT</name>
<gene>
    <name evidence="2" type="ORF">HGP29_22865</name>
</gene>
<evidence type="ECO:0000259" key="1">
    <source>
        <dbReference type="Pfam" id="PF10091"/>
    </source>
</evidence>
<evidence type="ECO:0000313" key="2">
    <source>
        <dbReference type="EMBL" id="NLR94062.1"/>
    </source>
</evidence>
<sequence>MLTLLLFSLMCCSETVKISPELPIYDDEEEKVSLTDEELMDKVQETTFKYFWDYGHPVSALSRERSNGDDEIVTTGGTGFGIMAIIVGVERGYITKAEAAQRLVKMYEFLENADRFHGAFPHWYHGSTGKVKPFSQKDDGGDLVETAFLIEGIITSRNYFDGDNETEIKLRTLATALWEGVDWEWYRNGTDKLYWHWSPQYDFQMNMPLYGFEETQITHLLAVASPTYPVPASTYETCFKNGEHRYEQSLTVDTAKPLFWVHYSYIGLEPHFTDGTTSKSYFELFKERTLENRRWCIEQQVKFPYYGENAWGLTASDDPFEGYMAHEPSQNLDNGTITPTAALSSIVYTPEESLAAMRYFYEEQPKLWGEYGFKDAYNLSQGDWYAESYLAIDQGPIITMIENYRSGVLWKYFMMDKDIQRGIETLNWSFTSVN</sequence>
<keyword evidence="3" id="KW-1185">Reference proteome</keyword>
<organism evidence="2 3">
    <name type="scientific">Flammeovirga agarivorans</name>
    <dbReference type="NCBI Taxonomy" id="2726742"/>
    <lineage>
        <taxon>Bacteria</taxon>
        <taxon>Pseudomonadati</taxon>
        <taxon>Bacteroidota</taxon>
        <taxon>Cytophagia</taxon>
        <taxon>Cytophagales</taxon>
        <taxon>Flammeovirgaceae</taxon>
        <taxon>Flammeovirga</taxon>
    </lineage>
</organism>
<dbReference type="EMBL" id="JABAIL010000009">
    <property type="protein sequence ID" value="NLR94062.1"/>
    <property type="molecule type" value="Genomic_DNA"/>
</dbReference>
<dbReference type="Proteomes" id="UP000585050">
    <property type="component" value="Unassembled WGS sequence"/>
</dbReference>
<protein>
    <submittedName>
        <fullName evidence="2">Beta-glucosidase</fullName>
    </submittedName>
</protein>
<feature type="domain" description="Glycoamylase-like" evidence="1">
    <location>
        <begin position="208"/>
        <end position="415"/>
    </location>
</feature>
<dbReference type="AlphaFoldDB" id="A0A7X8SPR0"/>
<comment type="caution">
    <text evidence="2">The sequence shown here is derived from an EMBL/GenBank/DDBJ whole genome shotgun (WGS) entry which is preliminary data.</text>
</comment>
<dbReference type="InterPro" id="IPR016883">
    <property type="entry name" value="UCP028431"/>
</dbReference>
<evidence type="ECO:0000313" key="3">
    <source>
        <dbReference type="Proteomes" id="UP000585050"/>
    </source>
</evidence>
<dbReference type="InterPro" id="IPR019282">
    <property type="entry name" value="Glycoamylase-like_cons_dom"/>
</dbReference>
<reference evidence="2 3" key="1">
    <citation type="submission" date="2020-04" db="EMBL/GenBank/DDBJ databases">
        <title>Flammeovirga sp. SR4, a novel species isolated from seawater.</title>
        <authorList>
            <person name="Wang X."/>
        </authorList>
    </citation>
    <scope>NUCLEOTIDE SEQUENCE [LARGE SCALE GENOMIC DNA]</scope>
    <source>
        <strain evidence="2 3">SR4</strain>
    </source>
</reference>